<dbReference type="PANTHER" id="PTHR18911">
    <property type="entry name" value="CTCL TUMOR ANTIGEN HD-CL-01"/>
    <property type="match status" value="1"/>
</dbReference>
<evidence type="ECO:0000313" key="4">
    <source>
        <dbReference type="Proteomes" id="UP001217089"/>
    </source>
</evidence>
<evidence type="ECO:0008006" key="5">
    <source>
        <dbReference type="Google" id="ProtNLM"/>
    </source>
</evidence>
<proteinExistence type="predicted"/>
<feature type="compositionally biased region" description="Polar residues" evidence="2">
    <location>
        <begin position="914"/>
        <end position="945"/>
    </location>
</feature>
<evidence type="ECO:0000256" key="1">
    <source>
        <dbReference type="SAM" id="Coils"/>
    </source>
</evidence>
<feature type="compositionally biased region" description="Polar residues" evidence="2">
    <location>
        <begin position="178"/>
        <end position="202"/>
    </location>
</feature>
<sequence length="1093" mass="121737">MSDPENGDITENPEPEADTEGEVETDNPEGQYGVSSVNNEETGDHVIETEQGSGDSGACAESSVNVFAETNNDKLELNNYVAEGDCFGADTQNLNCDCTEADSELGVEIITEANTSSNRESQIELTEDDIEADLAPRGTNQDLMDRANCVPESEKDLQNVVVVGSSTPHKVHVKTGEQDQNQTSDSVSEDFTNNSVHDNQSINSKAQEDIDACRLTDSPLCTSSVRASDVDLSGLPEDEVIGGIGYLSENIGVKNLLEEKALKDQPEGAGDGDLPEDESIFLNSSNNKIVNGSANNARNGDTVSSVTVSETVSMPTGDQETSVLGVDDVKVPEDEIGSVGVVLSNRTLSVLSPAESVESYEPECDQETESAIEKCHQILHLIQRLKWNLFQEFPVECNSVILEESNLNSEKQVRSNSCVPNSGASTESNFVTTTSVDCSVNCDGNMPNKLSGSNNHQGHGCDGLDDKVQVFKKLESELGPSSEEVTLKFSNGNVNCSQFDNLGTINGVAVDAKIVQQCKELQEQLKIMKEQLQQQVADNERLKSDQEDTTCLLQKTIKERDSYLQEINIIKTRNQEDFYLPQIKELEYTIAQQQNEIRALKDKLSSHDTAAKRAISTLQGELKIRIDQVTKMYDDANKEKDAMVVKYAQAEKKSLESQKMIERLESKVRDGNKEKETYTERLKDMKMERKKLQADLDAKAAEVHSLSKDLEKQREMLSSSDETKTSLEKTLQKLKEAKEETEQIRRDCQAMIKTYQESEEMKSINLDQELKVFTKTVQEAQNTIKSLDAEITELKISNKDLVIDMEACRKRESEKLELTEKLSAKNAELQSENTNLSNKVLTYSGDLQNLRMKLQELETKQEDAIQTLAEEKRNLQQEIETLSSKLEEKSKAELQQTRRKLESYESNGDKDRNSMGSRTSSNGSLNTVGISDGTNSHAPPSVSIHNHNHVNLRQTTPPEQEYPVITEQVEPDKQLLIERIVKLQRALARKNEKIEFVNDHISQLVDEVQKKNKIIQNYALREEAGTLTPEVMDINKEEQALAQLSRKHSIMSSVYSSHSTDGSMTLDLSLEINKKLQAVLEDTLLKNITLKFT</sequence>
<evidence type="ECO:0000256" key="2">
    <source>
        <dbReference type="SAM" id="MobiDB-lite"/>
    </source>
</evidence>
<comment type="caution">
    <text evidence="3">The sequence shown here is derived from an EMBL/GenBank/DDBJ whole genome shotgun (WGS) entry which is preliminary data.</text>
</comment>
<feature type="compositionally biased region" description="Basic and acidic residues" evidence="2">
    <location>
        <begin position="899"/>
        <end position="913"/>
    </location>
</feature>
<keyword evidence="1" id="KW-0175">Coiled coil</keyword>
<dbReference type="InterPro" id="IPR038830">
    <property type="entry name" value="CCDC186"/>
</dbReference>
<organism evidence="3 4">
    <name type="scientific">Tegillarca granosa</name>
    <name type="common">Malaysian cockle</name>
    <name type="synonym">Anadara granosa</name>
    <dbReference type="NCBI Taxonomy" id="220873"/>
    <lineage>
        <taxon>Eukaryota</taxon>
        <taxon>Metazoa</taxon>
        <taxon>Spiralia</taxon>
        <taxon>Lophotrochozoa</taxon>
        <taxon>Mollusca</taxon>
        <taxon>Bivalvia</taxon>
        <taxon>Autobranchia</taxon>
        <taxon>Pteriomorphia</taxon>
        <taxon>Arcoida</taxon>
        <taxon>Arcoidea</taxon>
        <taxon>Arcidae</taxon>
        <taxon>Tegillarca</taxon>
    </lineage>
</organism>
<feature type="region of interest" description="Disordered" evidence="2">
    <location>
        <begin position="169"/>
        <end position="202"/>
    </location>
</feature>
<accession>A0ABQ9FJI1</accession>
<reference evidence="3 4" key="1">
    <citation type="submission" date="2022-12" db="EMBL/GenBank/DDBJ databases">
        <title>Chromosome-level genome of Tegillarca granosa.</title>
        <authorList>
            <person name="Kim J."/>
        </authorList>
    </citation>
    <scope>NUCLEOTIDE SEQUENCE [LARGE SCALE GENOMIC DNA]</scope>
    <source>
        <strain evidence="3">Teg-2019</strain>
        <tissue evidence="3">Adductor muscle</tissue>
    </source>
</reference>
<feature type="coiled-coil region" evidence="1">
    <location>
        <begin position="511"/>
        <end position="549"/>
    </location>
</feature>
<dbReference type="EMBL" id="JARBDR010000246">
    <property type="protein sequence ID" value="KAJ8317463.1"/>
    <property type="molecule type" value="Genomic_DNA"/>
</dbReference>
<feature type="compositionally biased region" description="Acidic residues" evidence="2">
    <location>
        <begin position="1"/>
        <end position="27"/>
    </location>
</feature>
<dbReference type="Proteomes" id="UP001217089">
    <property type="component" value="Unassembled WGS sequence"/>
</dbReference>
<feature type="region of interest" description="Disordered" evidence="2">
    <location>
        <begin position="1"/>
        <end position="60"/>
    </location>
</feature>
<gene>
    <name evidence="3" type="ORF">KUTeg_005367</name>
</gene>
<name>A0ABQ9FJI1_TEGGR</name>
<evidence type="ECO:0000313" key="3">
    <source>
        <dbReference type="EMBL" id="KAJ8317463.1"/>
    </source>
</evidence>
<feature type="region of interest" description="Disordered" evidence="2">
    <location>
        <begin position="886"/>
        <end position="945"/>
    </location>
</feature>
<dbReference type="PANTHER" id="PTHR18911:SF5">
    <property type="entry name" value="COILED-COIL DOMAIN-CONTAINING PROTEIN 186"/>
    <property type="match status" value="1"/>
</dbReference>
<feature type="coiled-coil region" evidence="1">
    <location>
        <begin position="973"/>
        <end position="1007"/>
    </location>
</feature>
<keyword evidence="4" id="KW-1185">Reference proteome</keyword>
<protein>
    <recommendedName>
        <fullName evidence="5">Coiled-coil domain-containing protein 186</fullName>
    </recommendedName>
</protein>